<name>A0A3M7PVI6_BRAPC</name>
<sequence>MHLFIYSEALSQIVRRIFIARETPRLHAGFLSISKKASTLIIKNYPVEPLRPYFDKCFL</sequence>
<proteinExistence type="predicted"/>
<dbReference type="EMBL" id="REGN01008683">
    <property type="protein sequence ID" value="RNA03023.1"/>
    <property type="molecule type" value="Genomic_DNA"/>
</dbReference>
<comment type="caution">
    <text evidence="1">The sequence shown here is derived from an EMBL/GenBank/DDBJ whole genome shotgun (WGS) entry which is preliminary data.</text>
</comment>
<accession>A0A3M7PVI6</accession>
<organism evidence="1 2">
    <name type="scientific">Brachionus plicatilis</name>
    <name type="common">Marine rotifer</name>
    <name type="synonym">Brachionus muelleri</name>
    <dbReference type="NCBI Taxonomy" id="10195"/>
    <lineage>
        <taxon>Eukaryota</taxon>
        <taxon>Metazoa</taxon>
        <taxon>Spiralia</taxon>
        <taxon>Gnathifera</taxon>
        <taxon>Rotifera</taxon>
        <taxon>Eurotatoria</taxon>
        <taxon>Monogononta</taxon>
        <taxon>Pseudotrocha</taxon>
        <taxon>Ploima</taxon>
        <taxon>Brachionidae</taxon>
        <taxon>Brachionus</taxon>
    </lineage>
</organism>
<protein>
    <submittedName>
        <fullName evidence="1">Uncharacterized protein</fullName>
    </submittedName>
</protein>
<reference evidence="1 2" key="1">
    <citation type="journal article" date="2018" name="Sci. Rep.">
        <title>Genomic signatures of local adaptation to the degree of environmental predictability in rotifers.</title>
        <authorList>
            <person name="Franch-Gras L."/>
            <person name="Hahn C."/>
            <person name="Garcia-Roger E.M."/>
            <person name="Carmona M.J."/>
            <person name="Serra M."/>
            <person name="Gomez A."/>
        </authorList>
    </citation>
    <scope>NUCLEOTIDE SEQUENCE [LARGE SCALE GENOMIC DNA]</scope>
    <source>
        <strain evidence="1">HYR1</strain>
    </source>
</reference>
<keyword evidence="2" id="KW-1185">Reference proteome</keyword>
<evidence type="ECO:0000313" key="2">
    <source>
        <dbReference type="Proteomes" id="UP000276133"/>
    </source>
</evidence>
<evidence type="ECO:0000313" key="1">
    <source>
        <dbReference type="EMBL" id="RNA03023.1"/>
    </source>
</evidence>
<dbReference type="AlphaFoldDB" id="A0A3M7PVI6"/>
<gene>
    <name evidence="1" type="ORF">BpHYR1_014606</name>
</gene>
<dbReference type="Proteomes" id="UP000276133">
    <property type="component" value="Unassembled WGS sequence"/>
</dbReference>